<feature type="domain" description="Major facilitator superfamily (MFS) profile" evidence="6">
    <location>
        <begin position="33"/>
        <end position="470"/>
    </location>
</feature>
<dbReference type="Pfam" id="PF00083">
    <property type="entry name" value="Sugar_tr"/>
    <property type="match status" value="1"/>
</dbReference>
<gene>
    <name evidence="7" type="ORF">CAE01nite_31000</name>
</gene>
<feature type="transmembrane region" description="Helical" evidence="5">
    <location>
        <begin position="283"/>
        <end position="307"/>
    </location>
</feature>
<feature type="transmembrane region" description="Helical" evidence="5">
    <location>
        <begin position="102"/>
        <end position="121"/>
    </location>
</feature>
<dbReference type="EMBL" id="BJYY01000019">
    <property type="protein sequence ID" value="GEO35375.1"/>
    <property type="molecule type" value="Genomic_DNA"/>
</dbReference>
<evidence type="ECO:0000313" key="8">
    <source>
        <dbReference type="Proteomes" id="UP000321181"/>
    </source>
</evidence>
<feature type="transmembrane region" description="Helical" evidence="5">
    <location>
        <begin position="72"/>
        <end position="90"/>
    </location>
</feature>
<dbReference type="PROSITE" id="PS50850">
    <property type="entry name" value="MFS"/>
    <property type="match status" value="1"/>
</dbReference>
<dbReference type="OrthoDB" id="9787026at2"/>
<comment type="caution">
    <text evidence="7">The sequence shown here is derived from an EMBL/GenBank/DDBJ whole genome shotgun (WGS) entry which is preliminary data.</text>
</comment>
<keyword evidence="3 5" id="KW-1133">Transmembrane helix</keyword>
<dbReference type="Proteomes" id="UP000321181">
    <property type="component" value="Unassembled WGS sequence"/>
</dbReference>
<organism evidence="7 8">
    <name type="scientific">Cellulomonas aerilata</name>
    <dbReference type="NCBI Taxonomy" id="515326"/>
    <lineage>
        <taxon>Bacteria</taxon>
        <taxon>Bacillati</taxon>
        <taxon>Actinomycetota</taxon>
        <taxon>Actinomycetes</taxon>
        <taxon>Micrococcales</taxon>
        <taxon>Cellulomonadaceae</taxon>
        <taxon>Cellulomonas</taxon>
    </lineage>
</organism>
<dbReference type="InterPro" id="IPR005828">
    <property type="entry name" value="MFS_sugar_transport-like"/>
</dbReference>
<dbReference type="InterPro" id="IPR020846">
    <property type="entry name" value="MFS_dom"/>
</dbReference>
<feature type="transmembrane region" description="Helical" evidence="5">
    <location>
        <begin position="412"/>
        <end position="434"/>
    </location>
</feature>
<feature type="transmembrane region" description="Helical" evidence="5">
    <location>
        <begin position="446"/>
        <end position="465"/>
    </location>
</feature>
<evidence type="ECO:0000256" key="3">
    <source>
        <dbReference type="ARBA" id="ARBA00022989"/>
    </source>
</evidence>
<feature type="transmembrane region" description="Helical" evidence="5">
    <location>
        <begin position="192"/>
        <end position="211"/>
    </location>
</feature>
<keyword evidence="4 5" id="KW-0472">Membrane</keyword>
<feature type="transmembrane region" description="Helical" evidence="5">
    <location>
        <begin position="319"/>
        <end position="337"/>
    </location>
</feature>
<dbReference type="SUPFAM" id="SSF103473">
    <property type="entry name" value="MFS general substrate transporter"/>
    <property type="match status" value="1"/>
</dbReference>
<evidence type="ECO:0000256" key="1">
    <source>
        <dbReference type="ARBA" id="ARBA00004651"/>
    </source>
</evidence>
<feature type="transmembrane region" description="Helical" evidence="5">
    <location>
        <begin position="379"/>
        <end position="400"/>
    </location>
</feature>
<dbReference type="AlphaFoldDB" id="A0A512DFY1"/>
<dbReference type="GO" id="GO:0046943">
    <property type="term" value="F:carboxylic acid transmembrane transporter activity"/>
    <property type="evidence" value="ECO:0007669"/>
    <property type="project" value="TreeGrafter"/>
</dbReference>
<protein>
    <submittedName>
        <fullName evidence="7">MFS transporter</fullName>
    </submittedName>
</protein>
<proteinExistence type="predicted"/>
<evidence type="ECO:0000256" key="2">
    <source>
        <dbReference type="ARBA" id="ARBA00022692"/>
    </source>
</evidence>
<evidence type="ECO:0000256" key="4">
    <source>
        <dbReference type="ARBA" id="ARBA00023136"/>
    </source>
</evidence>
<dbReference type="PANTHER" id="PTHR23508">
    <property type="entry name" value="CARBOXYLIC ACID TRANSPORTER PROTEIN HOMOLOG"/>
    <property type="match status" value="1"/>
</dbReference>
<feature type="transmembrane region" description="Helical" evidence="5">
    <location>
        <begin position="349"/>
        <end position="373"/>
    </location>
</feature>
<reference evidence="7 8" key="1">
    <citation type="submission" date="2019-07" db="EMBL/GenBank/DDBJ databases">
        <title>Whole genome shotgun sequence of Cellulomonas aerilata NBRC 106308.</title>
        <authorList>
            <person name="Hosoyama A."/>
            <person name="Uohara A."/>
            <person name="Ohji S."/>
            <person name="Ichikawa N."/>
        </authorList>
    </citation>
    <scope>NUCLEOTIDE SEQUENCE [LARGE SCALE GENOMIC DNA]</scope>
    <source>
        <strain evidence="7 8">NBRC 106308</strain>
    </source>
</reference>
<dbReference type="GO" id="GO:0005886">
    <property type="term" value="C:plasma membrane"/>
    <property type="evidence" value="ECO:0007669"/>
    <property type="project" value="UniProtKB-SubCell"/>
</dbReference>
<name>A0A512DFY1_9CELL</name>
<keyword evidence="2 5" id="KW-0812">Transmembrane</keyword>
<sequence length="500" mass="54163">MSETAAATQPQAVRSLVPARMDRLPWTRFHTMIVVGLGVSWILDGLEVQLVANVGAIITEDESGLGISTAQVGLLASVYLIGQVVGALVFGRLTDRLGRRKLFILTLAIYLIGSGLAGASWDLYSFLFFRFIAGMGIGGEYAAINSAIDELIPAKYRGRVDIAVNGTYWAGALLGSLGALVLLDPDNIPMFWGWRIAFFLGPVLGLIIIYIRRHIPESPRWQLTHGYADEAERTVEDIERTVEGQGVTLERVDEGKAIEVVGEKNIPLTTVARIMFREYPRRAVLGGTMMITQSFLYNAIFFSYALVLRDFFDVAPESVPLYFIPFAIGNLLGPLLLGHLFDTWGRRRMILLTYGLAAVVLAVAAVLFNAGALTAVTQTVLWCICFFFASAGASSAYLTVSEIFPIELRGQAIAFFFCIAQLSGAVAAATYTALIGDASSRGPLTVGYFIGAALMLLGGLVAWFIGINAERQSLEDIADPVTSTKRRGAVRAEGANPLSR</sequence>
<feature type="transmembrane region" description="Helical" evidence="5">
    <location>
        <begin position="160"/>
        <end position="180"/>
    </location>
</feature>
<evidence type="ECO:0000256" key="5">
    <source>
        <dbReference type="SAM" id="Phobius"/>
    </source>
</evidence>
<comment type="subcellular location">
    <subcellularLocation>
        <location evidence="1">Cell membrane</location>
        <topology evidence="1">Multi-pass membrane protein</topology>
    </subcellularLocation>
</comment>
<feature type="transmembrane region" description="Helical" evidence="5">
    <location>
        <begin position="127"/>
        <end position="148"/>
    </location>
</feature>
<dbReference type="PANTHER" id="PTHR23508:SF10">
    <property type="entry name" value="CARBOXYLIC ACID TRANSPORTER PROTEIN HOMOLOG"/>
    <property type="match status" value="1"/>
</dbReference>
<accession>A0A512DFY1</accession>
<dbReference type="CDD" id="cd17316">
    <property type="entry name" value="MFS_SV2_like"/>
    <property type="match status" value="1"/>
</dbReference>
<evidence type="ECO:0000313" key="7">
    <source>
        <dbReference type="EMBL" id="GEO35375.1"/>
    </source>
</evidence>
<dbReference type="InterPro" id="IPR036259">
    <property type="entry name" value="MFS_trans_sf"/>
</dbReference>
<feature type="transmembrane region" description="Helical" evidence="5">
    <location>
        <begin position="29"/>
        <end position="52"/>
    </location>
</feature>
<dbReference type="RefSeq" id="WP_146906383.1">
    <property type="nucleotide sequence ID" value="NZ_BAAARM010000005.1"/>
</dbReference>
<keyword evidence="8" id="KW-1185">Reference proteome</keyword>
<evidence type="ECO:0000259" key="6">
    <source>
        <dbReference type="PROSITE" id="PS50850"/>
    </source>
</evidence>
<dbReference type="Gene3D" id="1.20.1250.20">
    <property type="entry name" value="MFS general substrate transporter like domains"/>
    <property type="match status" value="1"/>
</dbReference>